<dbReference type="GO" id="GO:0003743">
    <property type="term" value="F:translation initiation factor activity"/>
    <property type="evidence" value="ECO:0007669"/>
    <property type="project" value="UniProtKB-KW"/>
</dbReference>
<dbReference type="HAMAP" id="MF_00100_B">
    <property type="entry name" value="IF_2_B"/>
    <property type="match status" value="1"/>
</dbReference>
<dbReference type="NCBIfam" id="TIGR00231">
    <property type="entry name" value="small_GTP"/>
    <property type="match status" value="1"/>
</dbReference>
<dbReference type="SMR" id="B7FU83"/>
<dbReference type="InterPro" id="IPR023115">
    <property type="entry name" value="TIF_IF2_dom3"/>
</dbReference>
<dbReference type="InterPro" id="IPR005225">
    <property type="entry name" value="Small_GTP-bd"/>
</dbReference>
<evidence type="ECO:0000256" key="6">
    <source>
        <dbReference type="ARBA" id="ARBA00023134"/>
    </source>
</evidence>
<dbReference type="eggNOG" id="KOG1145">
    <property type="taxonomic scope" value="Eukaryota"/>
</dbReference>
<dbReference type="FunFam" id="2.40.30.10:FF:000008">
    <property type="entry name" value="Translation initiation factor IF-2"/>
    <property type="match status" value="1"/>
</dbReference>
<feature type="domain" description="Tr-type G" evidence="9">
    <location>
        <begin position="79"/>
        <end position="246"/>
    </location>
</feature>
<dbReference type="NCBIfam" id="TIGR00487">
    <property type="entry name" value="IF-2"/>
    <property type="match status" value="1"/>
</dbReference>
<keyword evidence="6" id="KW-0342">GTP-binding</keyword>
<dbReference type="InterPro" id="IPR000795">
    <property type="entry name" value="T_Tr_GTP-bd_dom"/>
</dbReference>
<evidence type="ECO:0000256" key="1">
    <source>
        <dbReference type="ARBA" id="ARBA00004229"/>
    </source>
</evidence>
<dbReference type="InterPro" id="IPR027417">
    <property type="entry name" value="P-loop_NTPase"/>
</dbReference>
<dbReference type="InterPro" id="IPR015760">
    <property type="entry name" value="TIF_IF2"/>
</dbReference>
<dbReference type="FunFam" id="3.40.50.10050:FF:000001">
    <property type="entry name" value="Translation initiation factor IF-2"/>
    <property type="match status" value="1"/>
</dbReference>
<comment type="subcellular location">
    <subcellularLocation>
        <location evidence="1">Plastid</location>
        <location evidence="1">Chloroplast</location>
    </subcellularLocation>
</comment>
<dbReference type="SUPFAM" id="SSF52540">
    <property type="entry name" value="P-loop containing nucleoside triphosphate hydrolases"/>
    <property type="match status" value="1"/>
</dbReference>
<dbReference type="GO" id="GO:0009507">
    <property type="term" value="C:chloroplast"/>
    <property type="evidence" value="ECO:0007669"/>
    <property type="project" value="UniProtKB-SubCell"/>
</dbReference>
<comment type="function">
    <text evidence="7">One of the essential components for the initiation of protein synthesis. Protects formylmethionyl-tRNA from spontaneous hydrolysis and promotes its binding to the 30S ribosomal subunits. Also involved in the hydrolysis of GTP during the formation of the 70S ribosomal complex.</text>
</comment>
<dbReference type="GO" id="GO:0005525">
    <property type="term" value="F:GTP binding"/>
    <property type="evidence" value="ECO:0007669"/>
    <property type="project" value="UniProtKB-KW"/>
</dbReference>
<dbReference type="FunFam" id="3.40.50.300:FF:000019">
    <property type="entry name" value="Translation initiation factor IF-2"/>
    <property type="match status" value="1"/>
</dbReference>
<proteinExistence type="inferred from homology"/>
<accession>B7FU83</accession>
<evidence type="ECO:0000313" key="10">
    <source>
        <dbReference type="EMBL" id="EEC50217.1"/>
    </source>
</evidence>
<dbReference type="OrthoDB" id="361630at2759"/>
<dbReference type="CDD" id="cd03702">
    <property type="entry name" value="IF2_mtIF2_II"/>
    <property type="match status" value="1"/>
</dbReference>
<dbReference type="RefSeq" id="XP_002178552.1">
    <property type="nucleotide sequence ID" value="XM_002178516.1"/>
</dbReference>
<evidence type="ECO:0000313" key="11">
    <source>
        <dbReference type="Proteomes" id="UP000000759"/>
    </source>
</evidence>
<organism evidence="10 11">
    <name type="scientific">Phaeodactylum tricornutum (strain CCAP 1055/1)</name>
    <dbReference type="NCBI Taxonomy" id="556484"/>
    <lineage>
        <taxon>Eukaryota</taxon>
        <taxon>Sar</taxon>
        <taxon>Stramenopiles</taxon>
        <taxon>Ochrophyta</taxon>
        <taxon>Bacillariophyta</taxon>
        <taxon>Bacillariophyceae</taxon>
        <taxon>Bacillariophycidae</taxon>
        <taxon>Naviculales</taxon>
        <taxon>Phaeodactylaceae</taxon>
        <taxon>Phaeodactylum</taxon>
    </lineage>
</organism>
<dbReference type="GeneID" id="7197703"/>
<reference evidence="11" key="2">
    <citation type="submission" date="2008-08" db="EMBL/GenBank/DDBJ databases">
        <authorList>
            <consortium name="Diatom Consortium"/>
            <person name="Grigoriev I."/>
            <person name="Grimwood J."/>
            <person name="Kuo A."/>
            <person name="Otillar R.P."/>
            <person name="Salamov A."/>
            <person name="Detter J.C."/>
            <person name="Lindquist E."/>
            <person name="Shapiro H."/>
            <person name="Lucas S."/>
            <person name="Glavina del Rio T."/>
            <person name="Pitluck S."/>
            <person name="Rokhsar D."/>
            <person name="Bowler C."/>
        </authorList>
    </citation>
    <scope>GENOME REANNOTATION</scope>
    <source>
        <strain evidence="11">CCAP 1055/1</strain>
    </source>
</reference>
<evidence type="ECO:0000259" key="9">
    <source>
        <dbReference type="PROSITE" id="PS51722"/>
    </source>
</evidence>
<dbReference type="AlphaFoldDB" id="B7FU83"/>
<dbReference type="PANTHER" id="PTHR43381:SF5">
    <property type="entry name" value="TR-TYPE G DOMAIN-CONTAINING PROTEIN"/>
    <property type="match status" value="1"/>
</dbReference>
<keyword evidence="4" id="KW-0547">Nucleotide-binding</keyword>
<dbReference type="PANTHER" id="PTHR43381">
    <property type="entry name" value="TRANSLATION INITIATION FACTOR IF-2-RELATED"/>
    <property type="match status" value="1"/>
</dbReference>
<dbReference type="EMBL" id="CM000607">
    <property type="protein sequence ID" value="EEC50217.1"/>
    <property type="molecule type" value="Genomic_DNA"/>
</dbReference>
<dbReference type="GO" id="GO:0003924">
    <property type="term" value="F:GTPase activity"/>
    <property type="evidence" value="ECO:0007669"/>
    <property type="project" value="InterPro"/>
</dbReference>
<dbReference type="Pfam" id="PF22042">
    <property type="entry name" value="EF-G_D2"/>
    <property type="match status" value="1"/>
</dbReference>
<dbReference type="InterPro" id="IPR036925">
    <property type="entry name" value="TIF_IF2_dom3_sf"/>
</dbReference>
<dbReference type="CDD" id="cd01887">
    <property type="entry name" value="IF2_eIF5B"/>
    <property type="match status" value="1"/>
</dbReference>
<dbReference type="Gene3D" id="2.40.30.10">
    <property type="entry name" value="Translation factors"/>
    <property type="match status" value="2"/>
</dbReference>
<dbReference type="InterPro" id="IPR044145">
    <property type="entry name" value="IF2_II"/>
</dbReference>
<evidence type="ECO:0000256" key="4">
    <source>
        <dbReference type="ARBA" id="ARBA00022741"/>
    </source>
</evidence>
<dbReference type="PROSITE" id="PS01176">
    <property type="entry name" value="IF2"/>
    <property type="match status" value="1"/>
</dbReference>
<evidence type="ECO:0000256" key="7">
    <source>
        <dbReference type="ARBA" id="ARBA00025162"/>
    </source>
</evidence>
<dbReference type="HOGENOM" id="CLU_006301_10_1_1"/>
<dbReference type="STRING" id="556484.B7FU83"/>
<dbReference type="InParanoid" id="B7FU83"/>
<dbReference type="Pfam" id="PF11987">
    <property type="entry name" value="IF-2"/>
    <property type="match status" value="1"/>
</dbReference>
<dbReference type="InterPro" id="IPR009000">
    <property type="entry name" value="Transl_B-barrel_sf"/>
</dbReference>
<name>B7FU83_PHATC</name>
<keyword evidence="11" id="KW-1185">Reference proteome</keyword>
<comment type="similarity">
    <text evidence="2">Belongs to the TRAFAC class translation factor GTPase superfamily. Classic translation factor GTPase family. IF-2 subfamily.</text>
</comment>
<evidence type="ECO:0000256" key="3">
    <source>
        <dbReference type="ARBA" id="ARBA00022540"/>
    </source>
</evidence>
<dbReference type="InterPro" id="IPR053905">
    <property type="entry name" value="EF-G-like_DII"/>
</dbReference>
<dbReference type="PaxDb" id="2850-Phatr10835"/>
<dbReference type="Proteomes" id="UP000000759">
    <property type="component" value="Chromosome 4"/>
</dbReference>
<dbReference type="FunFam" id="2.40.30.10:FF:000054">
    <property type="entry name" value="Translation initiation factor IF-2"/>
    <property type="match status" value="1"/>
</dbReference>
<dbReference type="Gene3D" id="3.40.50.300">
    <property type="entry name" value="P-loop containing nucleotide triphosphate hydrolases"/>
    <property type="match status" value="1"/>
</dbReference>
<dbReference type="Gene3D" id="3.40.50.10050">
    <property type="entry name" value="Translation initiation factor IF- 2, domain 3"/>
    <property type="match status" value="1"/>
</dbReference>
<evidence type="ECO:0000256" key="5">
    <source>
        <dbReference type="ARBA" id="ARBA00022917"/>
    </source>
</evidence>
<gene>
    <name evidence="10" type="ORF">PHATRDRAFT_10835</name>
</gene>
<dbReference type="PROSITE" id="PS51722">
    <property type="entry name" value="G_TR_2"/>
    <property type="match status" value="1"/>
</dbReference>
<reference evidence="10 11" key="1">
    <citation type="journal article" date="2008" name="Nature">
        <title>The Phaeodactylum genome reveals the evolutionary history of diatom genomes.</title>
        <authorList>
            <person name="Bowler C."/>
            <person name="Allen A.E."/>
            <person name="Badger J.H."/>
            <person name="Grimwood J."/>
            <person name="Jabbari K."/>
            <person name="Kuo A."/>
            <person name="Maheswari U."/>
            <person name="Martens C."/>
            <person name="Maumus F."/>
            <person name="Otillar R.P."/>
            <person name="Rayko E."/>
            <person name="Salamov A."/>
            <person name="Vandepoele K."/>
            <person name="Beszteri B."/>
            <person name="Gruber A."/>
            <person name="Heijde M."/>
            <person name="Katinka M."/>
            <person name="Mock T."/>
            <person name="Valentin K."/>
            <person name="Verret F."/>
            <person name="Berges J.A."/>
            <person name="Brownlee C."/>
            <person name="Cadoret J.P."/>
            <person name="Chiovitti A."/>
            <person name="Choi C.J."/>
            <person name="Coesel S."/>
            <person name="De Martino A."/>
            <person name="Detter J.C."/>
            <person name="Durkin C."/>
            <person name="Falciatore A."/>
            <person name="Fournet J."/>
            <person name="Haruta M."/>
            <person name="Huysman M.J."/>
            <person name="Jenkins B.D."/>
            <person name="Jiroutova K."/>
            <person name="Jorgensen R.E."/>
            <person name="Joubert Y."/>
            <person name="Kaplan A."/>
            <person name="Kroger N."/>
            <person name="Kroth P.G."/>
            <person name="La Roche J."/>
            <person name="Lindquist E."/>
            <person name="Lommer M."/>
            <person name="Martin-Jezequel V."/>
            <person name="Lopez P.J."/>
            <person name="Lucas S."/>
            <person name="Mangogna M."/>
            <person name="McGinnis K."/>
            <person name="Medlin L.K."/>
            <person name="Montsant A."/>
            <person name="Oudot-Le Secq M.P."/>
            <person name="Napoli C."/>
            <person name="Obornik M."/>
            <person name="Parker M.S."/>
            <person name="Petit J.L."/>
            <person name="Porcel B.M."/>
            <person name="Poulsen N."/>
            <person name="Robison M."/>
            <person name="Rychlewski L."/>
            <person name="Rynearson T.A."/>
            <person name="Schmutz J."/>
            <person name="Shapiro H."/>
            <person name="Siaut M."/>
            <person name="Stanley M."/>
            <person name="Sussman M.R."/>
            <person name="Taylor A.R."/>
            <person name="Vardi A."/>
            <person name="von Dassow P."/>
            <person name="Vyverman W."/>
            <person name="Willis A."/>
            <person name="Wyrwicz L.S."/>
            <person name="Rokhsar D.S."/>
            <person name="Weissenbach J."/>
            <person name="Armbrust E.V."/>
            <person name="Green B.R."/>
            <person name="Van de Peer Y."/>
            <person name="Grigoriev I.V."/>
        </authorList>
    </citation>
    <scope>NUCLEOTIDE SEQUENCE [LARGE SCALE GENOMIC DNA]</scope>
    <source>
        <strain evidence="10 11">CCAP 1055/1</strain>
    </source>
</reference>
<evidence type="ECO:0000256" key="2">
    <source>
        <dbReference type="ARBA" id="ARBA00007733"/>
    </source>
</evidence>
<dbReference type="Pfam" id="PF00009">
    <property type="entry name" value="GTP_EFTU"/>
    <property type="match status" value="1"/>
</dbReference>
<keyword evidence="5" id="KW-0648">Protein biosynthesis</keyword>
<dbReference type="SUPFAM" id="SSF50447">
    <property type="entry name" value="Translation proteins"/>
    <property type="match status" value="2"/>
</dbReference>
<dbReference type="CDD" id="cd03692">
    <property type="entry name" value="mtIF2_IVc"/>
    <property type="match status" value="1"/>
</dbReference>
<dbReference type="InterPro" id="IPR000178">
    <property type="entry name" value="TF_IF2_bacterial-like"/>
</dbReference>
<keyword evidence="3" id="KW-0396">Initiation factor</keyword>
<sequence length="579" mass="61948">MLPDGPLSVIDLAEILEEKPVSVIKFLMTDLGVMASMTQNLDSATCVAVAEGFGKIGLEESALATGVVFDEDDPADLKPRAPVVTIMGHVDHGKTSLLDTIRKTQVTAGEAGGITQHIAAYQVTRNDQTITFVDTPGHAAFTDMRERGANITDIIVLVVAADDGVKQQTADSIACARQAGVPLIVAINKCDLETADPTKVMTELTSYDVLTEEFGGDVLSSQISAKKGTNIDDLLDKIMLQAEIQDIKANPDRDAECIVVEANVEKGLGTVATTLVQKGTLRVGDVFVAGETHGKVRALLSTSNNDRMKEVGPSTPVRVVGFEGVPCAGDVLIVAKDEQTAREMAENRQRIAREKSSSSYQAGLMDSVAMTFGAVKESREMCVVVKADVQGSAEALTRALRDLKREDDQAIVTVKVLVSEAGEVSKSDIAIASVTPDTTVIAFNIPASFAAMEDSRVTGVPIEYYNIIYDAIESVESRMQEVLSPTPEGEYVGSAKVQEVFNIGGTGNIAGSRCTNGFLKKGANVRVMRGDKILIESRIKTLRNFKAETDSIEEGNECGIGLLDFEAFEPDDVIECYVE</sequence>
<dbReference type="SUPFAM" id="SSF52156">
    <property type="entry name" value="Initiation factor IF2/eIF5b, domain 3"/>
    <property type="match status" value="1"/>
</dbReference>
<dbReference type="KEGG" id="pti:PHATRDRAFT_10835"/>
<evidence type="ECO:0000256" key="8">
    <source>
        <dbReference type="ARBA" id="ARBA00044105"/>
    </source>
</evidence>
<protein>
    <recommendedName>
        <fullName evidence="8">Translation initiation factor IF-2, chloroplastic</fullName>
    </recommendedName>
</protein>